<dbReference type="RefSeq" id="WP_323574668.1">
    <property type="nucleotide sequence ID" value="NZ_JAYGJQ010000001.1"/>
</dbReference>
<comment type="caution">
    <text evidence="2">The sequence shown here is derived from an EMBL/GenBank/DDBJ whole genome shotgun (WGS) entry which is preliminary data.</text>
</comment>
<dbReference type="Pfam" id="PF00581">
    <property type="entry name" value="Rhodanese"/>
    <property type="match status" value="1"/>
</dbReference>
<dbReference type="InterPro" id="IPR050229">
    <property type="entry name" value="GlpE_sulfurtransferase"/>
</dbReference>
<keyword evidence="3" id="KW-1185">Reference proteome</keyword>
<dbReference type="Gene3D" id="3.40.250.10">
    <property type="entry name" value="Rhodanese-like domain"/>
    <property type="match status" value="1"/>
</dbReference>
<dbReference type="CDD" id="cd00158">
    <property type="entry name" value="RHOD"/>
    <property type="match status" value="1"/>
</dbReference>
<dbReference type="SUPFAM" id="SSF52821">
    <property type="entry name" value="Rhodanese/Cell cycle control phosphatase"/>
    <property type="match status" value="1"/>
</dbReference>
<dbReference type="InterPro" id="IPR036873">
    <property type="entry name" value="Rhodanese-like_dom_sf"/>
</dbReference>
<evidence type="ECO:0000313" key="2">
    <source>
        <dbReference type="EMBL" id="MEA9355180.1"/>
    </source>
</evidence>
<feature type="domain" description="Rhodanese" evidence="1">
    <location>
        <begin position="16"/>
        <end position="105"/>
    </location>
</feature>
<dbReference type="EMBL" id="JAYGJQ010000001">
    <property type="protein sequence ID" value="MEA9355180.1"/>
    <property type="molecule type" value="Genomic_DNA"/>
</dbReference>
<accession>A0ABU5VQ60</accession>
<proteinExistence type="predicted"/>
<evidence type="ECO:0000313" key="3">
    <source>
        <dbReference type="Proteomes" id="UP001302274"/>
    </source>
</evidence>
<sequence length="105" mass="11994">MIKEMDVQELKAKLDSDEKFYFIDCRELEEWQEGHIEGAALLPLSEFQQRYEAVLTEKDAKIVVQCRSGKRSMNACMFLLSQGYSDLNNVEGGILAWTQAGFPVI</sequence>
<dbReference type="Proteomes" id="UP001302274">
    <property type="component" value="Unassembled WGS sequence"/>
</dbReference>
<evidence type="ECO:0000259" key="1">
    <source>
        <dbReference type="PROSITE" id="PS50206"/>
    </source>
</evidence>
<dbReference type="PROSITE" id="PS50206">
    <property type="entry name" value="RHODANESE_3"/>
    <property type="match status" value="1"/>
</dbReference>
<dbReference type="SMART" id="SM00450">
    <property type="entry name" value="RHOD"/>
    <property type="match status" value="1"/>
</dbReference>
<protein>
    <submittedName>
        <fullName evidence="2">Rhodanese-like domain-containing protein</fullName>
    </submittedName>
</protein>
<name>A0ABU5VQ60_9BACT</name>
<dbReference type="InterPro" id="IPR001763">
    <property type="entry name" value="Rhodanese-like_dom"/>
</dbReference>
<dbReference type="PANTHER" id="PTHR43031">
    <property type="entry name" value="FAD-DEPENDENT OXIDOREDUCTASE"/>
    <property type="match status" value="1"/>
</dbReference>
<organism evidence="2 3">
    <name type="scientific">Bacteriovorax antarcticus</name>
    <dbReference type="NCBI Taxonomy" id="3088717"/>
    <lineage>
        <taxon>Bacteria</taxon>
        <taxon>Pseudomonadati</taxon>
        <taxon>Bdellovibrionota</taxon>
        <taxon>Bacteriovoracia</taxon>
        <taxon>Bacteriovoracales</taxon>
        <taxon>Bacteriovoracaceae</taxon>
        <taxon>Bacteriovorax</taxon>
    </lineage>
</organism>
<reference evidence="2 3" key="1">
    <citation type="submission" date="2023-11" db="EMBL/GenBank/DDBJ databases">
        <title>A Novel Polar Bacteriovorax (B. antarcticus) Isolated from the Biocrust in Antarctica.</title>
        <authorList>
            <person name="Mun W."/>
            <person name="Choi S.Y."/>
            <person name="Mitchell R.J."/>
        </authorList>
    </citation>
    <scope>NUCLEOTIDE SEQUENCE [LARGE SCALE GENOMIC DNA]</scope>
    <source>
        <strain evidence="2 3">PP10</strain>
    </source>
</reference>
<gene>
    <name evidence="2" type="ORF">SHI21_03165</name>
</gene>
<dbReference type="PANTHER" id="PTHR43031:SF1">
    <property type="entry name" value="PYRIDINE NUCLEOTIDE-DISULPHIDE OXIDOREDUCTASE"/>
    <property type="match status" value="1"/>
</dbReference>